<gene>
    <name evidence="2" type="ORF">I4Q42_03340</name>
</gene>
<protein>
    <submittedName>
        <fullName evidence="2">DUF4297 domain-containing protein</fullName>
    </submittedName>
</protein>
<reference evidence="2 3" key="1">
    <citation type="submission" date="2020-11" db="EMBL/GenBank/DDBJ databases">
        <title>genome sequence of strain KACC 18849.</title>
        <authorList>
            <person name="Gao J."/>
            <person name="Zhang X."/>
        </authorList>
    </citation>
    <scope>NUCLEOTIDE SEQUENCE [LARGE SCALE GENOMIC DNA]</scope>
    <source>
        <strain evidence="2 3">KACC 18849</strain>
    </source>
</reference>
<keyword evidence="3" id="KW-1185">Reference proteome</keyword>
<name>A0ABS0SUS9_9CAUL</name>
<evidence type="ECO:0000259" key="1">
    <source>
        <dbReference type="Pfam" id="PF14130"/>
    </source>
</evidence>
<dbReference type="Pfam" id="PF14130">
    <property type="entry name" value="Cap4_nuclease"/>
    <property type="match status" value="1"/>
</dbReference>
<proteinExistence type="predicted"/>
<feature type="domain" description="CD-NTase associated protein 4-like DNA endonuclease" evidence="1">
    <location>
        <begin position="18"/>
        <end position="221"/>
    </location>
</feature>
<evidence type="ECO:0000313" key="3">
    <source>
        <dbReference type="Proteomes" id="UP000639859"/>
    </source>
</evidence>
<dbReference type="InterPro" id="IPR025382">
    <property type="entry name" value="Cap4-like_endonuclease_dom"/>
</dbReference>
<dbReference type="EMBL" id="JADWOX010000002">
    <property type="protein sequence ID" value="MBI1682695.1"/>
    <property type="molecule type" value="Genomic_DNA"/>
</dbReference>
<dbReference type="RefSeq" id="WP_198574647.1">
    <property type="nucleotide sequence ID" value="NZ_JADWOX010000002.1"/>
</dbReference>
<comment type="caution">
    <text evidence="2">The sequence shown here is derived from an EMBL/GenBank/DDBJ whole genome shotgun (WGS) entry which is preliminary data.</text>
</comment>
<organism evidence="2 3">
    <name type="scientific">Caulobacter hibisci</name>
    <dbReference type="NCBI Taxonomy" id="2035993"/>
    <lineage>
        <taxon>Bacteria</taxon>
        <taxon>Pseudomonadati</taxon>
        <taxon>Pseudomonadota</taxon>
        <taxon>Alphaproteobacteria</taxon>
        <taxon>Caulobacterales</taxon>
        <taxon>Caulobacteraceae</taxon>
        <taxon>Caulobacter</taxon>
    </lineage>
</organism>
<evidence type="ECO:0000313" key="2">
    <source>
        <dbReference type="EMBL" id="MBI1682695.1"/>
    </source>
</evidence>
<sequence>MQLDVLPSIWALAPLEEGGSIARTGFIYQDHVAAKYCLIMLEDPSLKEVWCEAEDDITLIWNCDGVDAVELVQVKSDNPDQLWSMAMLCSGGSSSIAAKSLAHDRCAEPCTFRLVTRVGVHSDLALLRLPTGHDERKLGKPDMLGLHRDVCERLGDIASPRGRSASHWVSDLVWEVAESATALENANLKMLDAWLEKQGEVLFSDQRKDLYERVLRRMMKASLPRWRDGAEAKKLGRELFLQWMRGQIAEVKGISSNKAGEIMRRKMDDAGIETGVIDTAEDLRRRYRQRELDPKYMADSGTAEMEAEAIATLNHLLSQLDSGALAVNGVAFHGACLNALAALKTSFPGATLSALQAVMYVAAERCRHRFIPARA</sequence>
<accession>A0ABS0SUS9</accession>
<dbReference type="Proteomes" id="UP000639859">
    <property type="component" value="Unassembled WGS sequence"/>
</dbReference>